<protein>
    <submittedName>
        <fullName evidence="1">Uncharacterized protein</fullName>
    </submittedName>
</protein>
<reference evidence="2" key="1">
    <citation type="journal article" date="2023" name="G3 (Bethesda)">
        <title>Genome assembly and association tests identify interacting loci associated with vigor, precocity, and sex in interspecific pistachio rootstocks.</title>
        <authorList>
            <person name="Palmer W."/>
            <person name="Jacygrad E."/>
            <person name="Sagayaradj S."/>
            <person name="Cavanaugh K."/>
            <person name="Han R."/>
            <person name="Bertier L."/>
            <person name="Beede B."/>
            <person name="Kafkas S."/>
            <person name="Golino D."/>
            <person name="Preece J."/>
            <person name="Michelmore R."/>
        </authorList>
    </citation>
    <scope>NUCLEOTIDE SEQUENCE [LARGE SCALE GENOMIC DNA]</scope>
</reference>
<accession>A0ACC1A4V9</accession>
<dbReference type="Proteomes" id="UP001164250">
    <property type="component" value="Chromosome 12"/>
</dbReference>
<organism evidence="1 2">
    <name type="scientific">Pistacia atlantica</name>
    <dbReference type="NCBI Taxonomy" id="434234"/>
    <lineage>
        <taxon>Eukaryota</taxon>
        <taxon>Viridiplantae</taxon>
        <taxon>Streptophyta</taxon>
        <taxon>Embryophyta</taxon>
        <taxon>Tracheophyta</taxon>
        <taxon>Spermatophyta</taxon>
        <taxon>Magnoliopsida</taxon>
        <taxon>eudicotyledons</taxon>
        <taxon>Gunneridae</taxon>
        <taxon>Pentapetalae</taxon>
        <taxon>rosids</taxon>
        <taxon>malvids</taxon>
        <taxon>Sapindales</taxon>
        <taxon>Anacardiaceae</taxon>
        <taxon>Pistacia</taxon>
    </lineage>
</organism>
<evidence type="ECO:0000313" key="1">
    <source>
        <dbReference type="EMBL" id="KAJ0081852.1"/>
    </source>
</evidence>
<dbReference type="EMBL" id="CM047908">
    <property type="protein sequence ID" value="KAJ0081852.1"/>
    <property type="molecule type" value="Genomic_DNA"/>
</dbReference>
<sequence>MENDHLTLIDQRMSKPCPIAQHYKTHLLLCYM</sequence>
<keyword evidence="2" id="KW-1185">Reference proteome</keyword>
<gene>
    <name evidence="1" type="ORF">Patl1_12034</name>
</gene>
<name>A0ACC1A4V9_9ROSI</name>
<proteinExistence type="predicted"/>
<comment type="caution">
    <text evidence="1">The sequence shown here is derived from an EMBL/GenBank/DDBJ whole genome shotgun (WGS) entry which is preliminary data.</text>
</comment>
<evidence type="ECO:0000313" key="2">
    <source>
        <dbReference type="Proteomes" id="UP001164250"/>
    </source>
</evidence>